<evidence type="ECO:0000313" key="1">
    <source>
        <dbReference type="EMBL" id="SOH05888.1"/>
    </source>
</evidence>
<proteinExistence type="predicted"/>
<dbReference type="EMBL" id="LT934425">
    <property type="protein sequence ID" value="SOH05888.1"/>
    <property type="molecule type" value="Genomic_DNA"/>
</dbReference>
<dbReference type="KEGG" id="kst:KSMBR1_3414"/>
<accession>A0A2C9CJW5</accession>
<organism evidence="1 2">
    <name type="scientific">Kuenenia stuttgartiensis</name>
    <dbReference type="NCBI Taxonomy" id="174633"/>
    <lineage>
        <taxon>Bacteria</taxon>
        <taxon>Pseudomonadati</taxon>
        <taxon>Planctomycetota</taxon>
        <taxon>Candidatus Brocadiia</taxon>
        <taxon>Candidatus Brocadiales</taxon>
        <taxon>Candidatus Brocadiaceae</taxon>
        <taxon>Candidatus Kuenenia</taxon>
    </lineage>
</organism>
<keyword evidence="2" id="KW-1185">Reference proteome</keyword>
<sequence>MLNTLWGVVKKEKIELLGKANIPEGTRVLVTVLPDDTGFTVLVENKPNLFGCDLE</sequence>
<evidence type="ECO:0000313" key="2">
    <source>
        <dbReference type="Proteomes" id="UP000221734"/>
    </source>
</evidence>
<gene>
    <name evidence="1" type="ORF">KSMBR1_3414</name>
</gene>
<reference evidence="2" key="1">
    <citation type="submission" date="2017-10" db="EMBL/GenBank/DDBJ databases">
        <authorList>
            <person name="Frank J."/>
        </authorList>
    </citation>
    <scope>NUCLEOTIDE SEQUENCE [LARGE SCALE GENOMIC DNA]</scope>
</reference>
<dbReference type="Proteomes" id="UP000221734">
    <property type="component" value="Chromosome Kuenenia_stuttgartiensis_MBR1"/>
</dbReference>
<dbReference type="AlphaFoldDB" id="A0A2C9CJW5"/>
<name>A0A2C9CJW5_KUEST</name>
<protein>
    <submittedName>
        <fullName evidence="1">Uncharacterized protein</fullName>
    </submittedName>
</protein>